<dbReference type="SMART" id="SM00530">
    <property type="entry name" value="HTH_XRE"/>
    <property type="match status" value="1"/>
</dbReference>
<sequence>MIKNKLSEIMGRRRLNMAETARLAGLTHVTVFRIYHDRTKTIELETLDKLCNALNCRVQDIFEHIPDKN</sequence>
<dbReference type="EMBL" id="DVJO01000104">
    <property type="protein sequence ID" value="HIS82920.1"/>
    <property type="molecule type" value="Genomic_DNA"/>
</dbReference>
<dbReference type="AlphaFoldDB" id="A0A9D1FVW5"/>
<dbReference type="InterPro" id="IPR001387">
    <property type="entry name" value="Cro/C1-type_HTH"/>
</dbReference>
<gene>
    <name evidence="2" type="ORF">IAD41_04865</name>
</gene>
<protein>
    <submittedName>
        <fullName evidence="2">Helix-turn-helix transcriptional regulator</fullName>
    </submittedName>
</protein>
<accession>A0A9D1FVW5</accession>
<reference evidence="2" key="1">
    <citation type="submission" date="2020-10" db="EMBL/GenBank/DDBJ databases">
        <authorList>
            <person name="Gilroy R."/>
        </authorList>
    </citation>
    <scope>NUCLEOTIDE SEQUENCE</scope>
    <source>
        <strain evidence="2">CHK152-2994</strain>
    </source>
</reference>
<name>A0A9D1FVW5_9BACT</name>
<reference evidence="2" key="2">
    <citation type="journal article" date="2021" name="PeerJ">
        <title>Extensive microbial diversity within the chicken gut microbiome revealed by metagenomics and culture.</title>
        <authorList>
            <person name="Gilroy R."/>
            <person name="Ravi A."/>
            <person name="Getino M."/>
            <person name="Pursley I."/>
            <person name="Horton D.L."/>
            <person name="Alikhan N.F."/>
            <person name="Baker D."/>
            <person name="Gharbi K."/>
            <person name="Hall N."/>
            <person name="Watson M."/>
            <person name="Adriaenssens E.M."/>
            <person name="Foster-Nyarko E."/>
            <person name="Jarju S."/>
            <person name="Secka A."/>
            <person name="Antonio M."/>
            <person name="Oren A."/>
            <person name="Chaudhuri R.R."/>
            <person name="La Ragione R."/>
            <person name="Hildebrand F."/>
            <person name="Pallen M.J."/>
        </authorList>
    </citation>
    <scope>NUCLEOTIDE SEQUENCE</scope>
    <source>
        <strain evidence="2">CHK152-2994</strain>
    </source>
</reference>
<comment type="caution">
    <text evidence="2">The sequence shown here is derived from an EMBL/GenBank/DDBJ whole genome shotgun (WGS) entry which is preliminary data.</text>
</comment>
<evidence type="ECO:0000259" key="1">
    <source>
        <dbReference type="PROSITE" id="PS50943"/>
    </source>
</evidence>
<proteinExistence type="predicted"/>
<dbReference type="Proteomes" id="UP000824139">
    <property type="component" value="Unassembled WGS sequence"/>
</dbReference>
<dbReference type="GO" id="GO:0003677">
    <property type="term" value="F:DNA binding"/>
    <property type="evidence" value="ECO:0007669"/>
    <property type="project" value="InterPro"/>
</dbReference>
<dbReference type="Pfam" id="PF13443">
    <property type="entry name" value="HTH_26"/>
    <property type="match status" value="1"/>
</dbReference>
<dbReference type="Gene3D" id="1.10.260.40">
    <property type="entry name" value="lambda repressor-like DNA-binding domains"/>
    <property type="match status" value="1"/>
</dbReference>
<dbReference type="InterPro" id="IPR010982">
    <property type="entry name" value="Lambda_DNA-bd_dom_sf"/>
</dbReference>
<evidence type="ECO:0000313" key="3">
    <source>
        <dbReference type="Proteomes" id="UP000824139"/>
    </source>
</evidence>
<dbReference type="CDD" id="cd00093">
    <property type="entry name" value="HTH_XRE"/>
    <property type="match status" value="1"/>
</dbReference>
<dbReference type="SUPFAM" id="SSF47413">
    <property type="entry name" value="lambda repressor-like DNA-binding domains"/>
    <property type="match status" value="1"/>
</dbReference>
<organism evidence="2 3">
    <name type="scientific">Candidatus Scatenecus faecavium</name>
    <dbReference type="NCBI Taxonomy" id="2840915"/>
    <lineage>
        <taxon>Bacteria</taxon>
        <taxon>Candidatus Scatenecus</taxon>
    </lineage>
</organism>
<evidence type="ECO:0000313" key="2">
    <source>
        <dbReference type="EMBL" id="HIS82920.1"/>
    </source>
</evidence>
<feature type="domain" description="HTH cro/C1-type" evidence="1">
    <location>
        <begin position="6"/>
        <end position="61"/>
    </location>
</feature>
<dbReference type="PROSITE" id="PS50943">
    <property type="entry name" value="HTH_CROC1"/>
    <property type="match status" value="1"/>
</dbReference>